<gene>
    <name evidence="2" type="ORF">AGR4A_Lc50004</name>
</gene>
<evidence type="ECO:0000313" key="2">
    <source>
        <dbReference type="EMBL" id="CVI23502.1"/>
    </source>
</evidence>
<evidence type="ECO:0008006" key="4">
    <source>
        <dbReference type="Google" id="ProtNLM"/>
    </source>
</evidence>
<dbReference type="AlphaFoldDB" id="A0A822V8I7"/>
<dbReference type="EMBL" id="FCNL01000035">
    <property type="protein sequence ID" value="CVI23502.1"/>
    <property type="molecule type" value="Genomic_DNA"/>
</dbReference>
<accession>A0A822V8I7</accession>
<feature type="region of interest" description="Disordered" evidence="1">
    <location>
        <begin position="26"/>
        <end position="64"/>
    </location>
</feature>
<evidence type="ECO:0000313" key="3">
    <source>
        <dbReference type="Proteomes" id="UP000192074"/>
    </source>
</evidence>
<evidence type="ECO:0000256" key="1">
    <source>
        <dbReference type="SAM" id="MobiDB-lite"/>
    </source>
</evidence>
<proteinExistence type="predicted"/>
<sequence length="119" mass="13093">MRPVSAAGNRLPAPFAALPCCRCLRSPSAQNRGRKNPPTGRDRRSRITNGRTDHETDPKKSKPDYAVYVVEGEGDKAHWTKIGAGWSHSDDDGFNITLAAVPLNGRLTIRKPKTERDDA</sequence>
<protein>
    <recommendedName>
        <fullName evidence="4">DUF736 domain-containing protein</fullName>
    </recommendedName>
</protein>
<comment type="caution">
    <text evidence="2">The sequence shown here is derived from an EMBL/GenBank/DDBJ whole genome shotgun (WGS) entry which is preliminary data.</text>
</comment>
<name>A0A822V8I7_AGRTU</name>
<feature type="compositionally biased region" description="Basic and acidic residues" evidence="1">
    <location>
        <begin position="51"/>
        <end position="63"/>
    </location>
</feature>
<dbReference type="Proteomes" id="UP000192074">
    <property type="component" value="Unassembled WGS sequence"/>
</dbReference>
<organism evidence="2 3">
    <name type="scientific">Agrobacterium tumefaciens str. B6</name>
    <dbReference type="NCBI Taxonomy" id="1183423"/>
    <lineage>
        <taxon>Bacteria</taxon>
        <taxon>Pseudomonadati</taxon>
        <taxon>Pseudomonadota</taxon>
        <taxon>Alphaproteobacteria</taxon>
        <taxon>Hyphomicrobiales</taxon>
        <taxon>Rhizobiaceae</taxon>
        <taxon>Rhizobium/Agrobacterium group</taxon>
        <taxon>Agrobacterium</taxon>
        <taxon>Agrobacterium tumefaciens complex</taxon>
    </lineage>
</organism>
<reference evidence="2 3" key="1">
    <citation type="submission" date="2016-01" db="EMBL/GenBank/DDBJ databases">
        <authorList>
            <person name="Regsiter A."/>
            <person name="william w."/>
        </authorList>
    </citation>
    <scope>NUCLEOTIDE SEQUENCE [LARGE SCALE GENOMIC DNA]</scope>
    <source>
        <strain evidence="2 3">B6</strain>
    </source>
</reference>